<dbReference type="EMBL" id="KZ084135">
    <property type="protein sequence ID" value="OSC98707.1"/>
    <property type="molecule type" value="Genomic_DNA"/>
</dbReference>
<dbReference type="Proteomes" id="UP000193067">
    <property type="component" value="Unassembled WGS sequence"/>
</dbReference>
<name>A0A1Y2IC89_TRAC3</name>
<accession>A0A1Y2IC89</accession>
<evidence type="ECO:0000313" key="2">
    <source>
        <dbReference type="Proteomes" id="UP000193067"/>
    </source>
</evidence>
<keyword evidence="2" id="KW-1185">Reference proteome</keyword>
<gene>
    <name evidence="1" type="ORF">PYCCODRAFT_1439030</name>
</gene>
<protein>
    <submittedName>
        <fullName evidence="1">Uncharacterized protein</fullName>
    </submittedName>
</protein>
<dbReference type="AlphaFoldDB" id="A0A1Y2IC89"/>
<reference evidence="1 2" key="1">
    <citation type="journal article" date="2015" name="Biotechnol. Biofuels">
        <title>Enhanced degradation of softwood versus hardwood by the white-rot fungus Pycnoporus coccineus.</title>
        <authorList>
            <person name="Couturier M."/>
            <person name="Navarro D."/>
            <person name="Chevret D."/>
            <person name="Henrissat B."/>
            <person name="Piumi F."/>
            <person name="Ruiz-Duenas F.J."/>
            <person name="Martinez A.T."/>
            <person name="Grigoriev I.V."/>
            <person name="Riley R."/>
            <person name="Lipzen A."/>
            <person name="Berrin J.G."/>
            <person name="Master E.R."/>
            <person name="Rosso M.N."/>
        </authorList>
    </citation>
    <scope>NUCLEOTIDE SEQUENCE [LARGE SCALE GENOMIC DNA]</scope>
    <source>
        <strain evidence="1 2">BRFM310</strain>
    </source>
</reference>
<organism evidence="1 2">
    <name type="scientific">Trametes coccinea (strain BRFM310)</name>
    <name type="common">Pycnoporus coccineus</name>
    <dbReference type="NCBI Taxonomy" id="1353009"/>
    <lineage>
        <taxon>Eukaryota</taxon>
        <taxon>Fungi</taxon>
        <taxon>Dikarya</taxon>
        <taxon>Basidiomycota</taxon>
        <taxon>Agaricomycotina</taxon>
        <taxon>Agaricomycetes</taxon>
        <taxon>Polyporales</taxon>
        <taxon>Polyporaceae</taxon>
        <taxon>Trametes</taxon>
    </lineage>
</organism>
<evidence type="ECO:0000313" key="1">
    <source>
        <dbReference type="EMBL" id="OSC98707.1"/>
    </source>
</evidence>
<proteinExistence type="predicted"/>
<sequence>MLHGDEYRRGGVAQLENERWMGRGRTSDAPPALAEQCGHREPKGEMSYYPAGFLEHQEGAFGFWWDKCARRCLEKNSEWGFESTCCPTSQHCLCVDSAGGLRCSDRANV</sequence>